<dbReference type="AlphaFoldDB" id="A0A9D8KFR9"/>
<reference evidence="4" key="2">
    <citation type="submission" date="2021-01" db="EMBL/GenBank/DDBJ databases">
        <authorList>
            <person name="Hahn C.R."/>
            <person name="Youssef N.H."/>
            <person name="Elshahed M."/>
        </authorList>
    </citation>
    <scope>NUCLEOTIDE SEQUENCE</scope>
    <source>
        <strain evidence="4">Zod_Metabat.24</strain>
    </source>
</reference>
<name>A0A9D8KFR9_9DELT</name>
<comment type="caution">
    <text evidence="4">The sequence shown here is derived from an EMBL/GenBank/DDBJ whole genome shotgun (WGS) entry which is preliminary data.</text>
</comment>
<comment type="similarity">
    <text evidence="1">Belongs to the CapA family.</text>
</comment>
<dbReference type="Gene3D" id="3.60.21.10">
    <property type="match status" value="1"/>
</dbReference>
<reference evidence="4" key="1">
    <citation type="journal article" date="2021" name="Environ. Microbiol.">
        <title>Genomic characterization of three novel Desulfobacterota classes expand the metabolic and phylogenetic diversity of the phylum.</title>
        <authorList>
            <person name="Murphy C.L."/>
            <person name="Biggerstaff J."/>
            <person name="Eichhorn A."/>
            <person name="Ewing E."/>
            <person name="Shahan R."/>
            <person name="Soriano D."/>
            <person name="Stewart S."/>
            <person name="VanMol K."/>
            <person name="Walker R."/>
            <person name="Walters P."/>
            <person name="Elshahed M.S."/>
            <person name="Youssef N.H."/>
        </authorList>
    </citation>
    <scope>NUCLEOTIDE SEQUENCE</scope>
    <source>
        <strain evidence="4">Zod_Metabat.24</strain>
    </source>
</reference>
<dbReference type="Proteomes" id="UP000809273">
    <property type="component" value="Unassembled WGS sequence"/>
</dbReference>
<dbReference type="PANTHER" id="PTHR33393">
    <property type="entry name" value="POLYGLUTAMINE SYNTHESIS ACCESSORY PROTEIN RV0574C-RELATED"/>
    <property type="match status" value="1"/>
</dbReference>
<dbReference type="PANTHER" id="PTHR33393:SF11">
    <property type="entry name" value="POLYGLUTAMINE SYNTHESIS ACCESSORY PROTEIN RV0574C-RELATED"/>
    <property type="match status" value="1"/>
</dbReference>
<protein>
    <submittedName>
        <fullName evidence="4">CapA family protein</fullName>
    </submittedName>
</protein>
<evidence type="ECO:0000256" key="2">
    <source>
        <dbReference type="SAM" id="Phobius"/>
    </source>
</evidence>
<evidence type="ECO:0000256" key="1">
    <source>
        <dbReference type="ARBA" id="ARBA00005662"/>
    </source>
</evidence>
<proteinExistence type="inferred from homology"/>
<dbReference type="SUPFAM" id="SSF56300">
    <property type="entry name" value="Metallo-dependent phosphatases"/>
    <property type="match status" value="1"/>
</dbReference>
<feature type="domain" description="Capsule synthesis protein CapA" evidence="3">
    <location>
        <begin position="55"/>
        <end position="298"/>
    </location>
</feature>
<feature type="transmembrane region" description="Helical" evidence="2">
    <location>
        <begin position="12"/>
        <end position="32"/>
    </location>
</feature>
<gene>
    <name evidence="4" type="ORF">JW984_10785</name>
</gene>
<keyword evidence="2" id="KW-0472">Membrane</keyword>
<dbReference type="CDD" id="cd07381">
    <property type="entry name" value="MPP_CapA"/>
    <property type="match status" value="1"/>
</dbReference>
<dbReference type="Pfam" id="PF09587">
    <property type="entry name" value="PGA_cap"/>
    <property type="match status" value="1"/>
</dbReference>
<dbReference type="SMART" id="SM00854">
    <property type="entry name" value="PGA_cap"/>
    <property type="match status" value="1"/>
</dbReference>
<keyword evidence="2" id="KW-0812">Transmembrane</keyword>
<dbReference type="EMBL" id="JAFGIX010000054">
    <property type="protein sequence ID" value="MBN1573668.1"/>
    <property type="molecule type" value="Genomic_DNA"/>
</dbReference>
<evidence type="ECO:0000259" key="3">
    <source>
        <dbReference type="SMART" id="SM00854"/>
    </source>
</evidence>
<accession>A0A9D8KFR9</accession>
<evidence type="ECO:0000313" key="5">
    <source>
        <dbReference type="Proteomes" id="UP000809273"/>
    </source>
</evidence>
<evidence type="ECO:0000313" key="4">
    <source>
        <dbReference type="EMBL" id="MBN1573668.1"/>
    </source>
</evidence>
<sequence length="384" mass="42460">MAFEKRLLKKGGGLHHGVLLFGTIFLLIVVFVPGCVPLREVGVPGEVVEEEREFTLLAVGDINLGRKAGKIILEGKTDYAFEKTKDIISGADIAFANLESTISDQGGETKSGVWRFTAPPDAANSLKNAGFDIVSMANNHIWDYGKEALFETIEHLDKVEILSVGVGEDLDHAYAPVIMEVNGIKVAFLAVANIFNYGEYPDHKAFKYLAWLNKETLKERLGPKIREAKEQADVVVVSAHWDWEYKDRPCELTVDLAHGIADCGADIILGHHPHVPQGFEVYNGTFIVYSLGNFAFHQSSEHSRWKKLSIILVLTVTKDGVKSFEMIPVKVGYQPELAEGELAEEIISHVWDISYSVDFFDRKDDAQKLPYGGGLSEGSEAPVD</sequence>
<organism evidence="4 5">
    <name type="scientific">Candidatus Zymogenus saltonus</name>
    <dbReference type="NCBI Taxonomy" id="2844893"/>
    <lineage>
        <taxon>Bacteria</taxon>
        <taxon>Deltaproteobacteria</taxon>
        <taxon>Candidatus Zymogenia</taxon>
        <taxon>Candidatus Zymogeniales</taxon>
        <taxon>Candidatus Zymogenaceae</taxon>
        <taxon>Candidatus Zymogenus</taxon>
    </lineage>
</organism>
<dbReference type="InterPro" id="IPR052169">
    <property type="entry name" value="CW_Biosynth-Accessory"/>
</dbReference>
<keyword evidence="2" id="KW-1133">Transmembrane helix</keyword>
<dbReference type="InterPro" id="IPR029052">
    <property type="entry name" value="Metallo-depent_PP-like"/>
</dbReference>
<dbReference type="InterPro" id="IPR019079">
    <property type="entry name" value="Capsule_synth_CapA"/>
</dbReference>